<protein>
    <recommendedName>
        <fullName evidence="7">Sugar phosphate transporter domain-containing protein</fullName>
    </recommendedName>
</protein>
<feature type="transmembrane region" description="Helical" evidence="6">
    <location>
        <begin position="273"/>
        <end position="294"/>
    </location>
</feature>
<comment type="caution">
    <text evidence="8">The sequence shown here is derived from an EMBL/GenBank/DDBJ whole genome shotgun (WGS) entry which is preliminary data.</text>
</comment>
<comment type="subcellular location">
    <subcellularLocation>
        <location evidence="1">Membrane</location>
        <topology evidence="1">Multi-pass membrane protein</topology>
    </subcellularLocation>
</comment>
<dbReference type="InterPro" id="IPR004853">
    <property type="entry name" value="Sugar_P_trans_dom"/>
</dbReference>
<feature type="transmembrane region" description="Helical" evidence="6">
    <location>
        <begin position="243"/>
        <end position="261"/>
    </location>
</feature>
<dbReference type="Gene3D" id="1.10.3730.20">
    <property type="match status" value="1"/>
</dbReference>
<evidence type="ECO:0000256" key="5">
    <source>
        <dbReference type="SAM" id="MobiDB-lite"/>
    </source>
</evidence>
<evidence type="ECO:0000313" key="8">
    <source>
        <dbReference type="EMBL" id="GLI64396.1"/>
    </source>
</evidence>
<feature type="transmembrane region" description="Helical" evidence="6">
    <location>
        <begin position="142"/>
        <end position="159"/>
    </location>
</feature>
<organism evidence="8 9">
    <name type="scientific">Volvox africanus</name>
    <dbReference type="NCBI Taxonomy" id="51714"/>
    <lineage>
        <taxon>Eukaryota</taxon>
        <taxon>Viridiplantae</taxon>
        <taxon>Chlorophyta</taxon>
        <taxon>core chlorophytes</taxon>
        <taxon>Chlorophyceae</taxon>
        <taxon>CS clade</taxon>
        <taxon>Chlamydomonadales</taxon>
        <taxon>Volvocaceae</taxon>
        <taxon>Volvox</taxon>
    </lineage>
</organism>
<keyword evidence="9" id="KW-1185">Reference proteome</keyword>
<feature type="region of interest" description="Disordered" evidence="5">
    <location>
        <begin position="329"/>
        <end position="383"/>
    </location>
</feature>
<dbReference type="InterPro" id="IPR050186">
    <property type="entry name" value="TPT_transporter"/>
</dbReference>
<dbReference type="Proteomes" id="UP001165090">
    <property type="component" value="Unassembled WGS sequence"/>
</dbReference>
<name>A0ABQ5S3F9_9CHLO</name>
<feature type="domain" description="Sugar phosphate transporter" evidence="7">
    <location>
        <begin position="10"/>
        <end position="317"/>
    </location>
</feature>
<feature type="transmembrane region" description="Helical" evidence="6">
    <location>
        <begin position="300"/>
        <end position="319"/>
    </location>
</feature>
<reference evidence="8 9" key="1">
    <citation type="journal article" date="2023" name="IScience">
        <title>Expanded male sex-determining region conserved during the evolution of homothallism in the green alga Volvox.</title>
        <authorList>
            <person name="Yamamoto K."/>
            <person name="Matsuzaki R."/>
            <person name="Mahakham W."/>
            <person name="Heman W."/>
            <person name="Sekimoto H."/>
            <person name="Kawachi M."/>
            <person name="Minakuchi Y."/>
            <person name="Toyoda A."/>
            <person name="Nozaki H."/>
        </authorList>
    </citation>
    <scope>NUCLEOTIDE SEQUENCE [LARGE SCALE GENOMIC DNA]</scope>
    <source>
        <strain evidence="8 9">NIES-4468</strain>
    </source>
</reference>
<dbReference type="Pfam" id="PF03151">
    <property type="entry name" value="TPT"/>
    <property type="match status" value="1"/>
</dbReference>
<dbReference type="EMBL" id="BSDZ01000019">
    <property type="protein sequence ID" value="GLI64396.1"/>
    <property type="molecule type" value="Genomic_DNA"/>
</dbReference>
<feature type="compositionally biased region" description="Low complexity" evidence="5">
    <location>
        <begin position="374"/>
        <end position="383"/>
    </location>
</feature>
<keyword evidence="4 6" id="KW-0472">Membrane</keyword>
<dbReference type="InterPro" id="IPR037185">
    <property type="entry name" value="EmrE-like"/>
</dbReference>
<gene>
    <name evidence="8" type="ORF">VaNZ11_007662</name>
</gene>
<evidence type="ECO:0000313" key="9">
    <source>
        <dbReference type="Proteomes" id="UP001165090"/>
    </source>
</evidence>
<feature type="transmembrane region" description="Helical" evidence="6">
    <location>
        <begin position="49"/>
        <end position="72"/>
    </location>
</feature>
<evidence type="ECO:0000259" key="7">
    <source>
        <dbReference type="Pfam" id="PF03151"/>
    </source>
</evidence>
<sequence>MQIQARKLLKVLSLIFAWYILSTCLSIYNKKTVGKKYGLFGNHPFPAPLLMSSVQFACQTGLAKIVFFMGLAQRTMARRMSWSDYFRLVVPNGITTGLDIGFSNTSLVFIDLSFYTMCKATVPVFLLFFAFVWGIEKPSLELISVVVVIVGGLALLVKGETHFDLLGFGLVMTASCLSGLRFTLTQVLLHGHHHSAALGGPLEVLEQLTPVMSITALMFSLAWEELWDVLPSSVYFNSTQHTVLTILAIMLGALIAFLMVWTEYQVIKETSALIFMIAGTVKEVVTVLAAVLFFGEKLTWINSIGLVIVMIGVLLFNLYKYRKLQATPPSPRKRVKQADGATYTAVETSDDNADGESKPSRRPYGGSSGGISTNGGITNNGSMSPPVSAAAVAVATASSVSSSPPGGCHGNHQTVPGLLSRTVAGLLTRGQGSGAAVAPTAIAVELSPLLPPGGASSINELSPGFRSVPMVLSTRDWDRERGPAERGTDVEGMVVGMGSSGGDPAAVIALSGAGISGPQRATRPGSRGLMADVSVEDAGEGAGGWVGPHQPLMAQAQLLPLASSPQLR</sequence>
<feature type="transmembrane region" description="Helical" evidence="6">
    <location>
        <begin position="165"/>
        <end position="184"/>
    </location>
</feature>
<feature type="transmembrane region" description="Helical" evidence="6">
    <location>
        <begin position="114"/>
        <end position="135"/>
    </location>
</feature>
<evidence type="ECO:0000256" key="3">
    <source>
        <dbReference type="ARBA" id="ARBA00022989"/>
    </source>
</evidence>
<dbReference type="SUPFAM" id="SSF103481">
    <property type="entry name" value="Multidrug resistance efflux transporter EmrE"/>
    <property type="match status" value="1"/>
</dbReference>
<evidence type="ECO:0000256" key="4">
    <source>
        <dbReference type="ARBA" id="ARBA00023136"/>
    </source>
</evidence>
<proteinExistence type="predicted"/>
<evidence type="ECO:0000256" key="6">
    <source>
        <dbReference type="SAM" id="Phobius"/>
    </source>
</evidence>
<keyword evidence="2 6" id="KW-0812">Transmembrane</keyword>
<evidence type="ECO:0000256" key="2">
    <source>
        <dbReference type="ARBA" id="ARBA00022692"/>
    </source>
</evidence>
<accession>A0ABQ5S3F9</accession>
<dbReference type="PANTHER" id="PTHR11132">
    <property type="entry name" value="SOLUTE CARRIER FAMILY 35"/>
    <property type="match status" value="1"/>
</dbReference>
<evidence type="ECO:0000256" key="1">
    <source>
        <dbReference type="ARBA" id="ARBA00004141"/>
    </source>
</evidence>
<feature type="transmembrane region" description="Helical" evidence="6">
    <location>
        <begin position="12"/>
        <end position="29"/>
    </location>
</feature>
<keyword evidence="3 6" id="KW-1133">Transmembrane helix</keyword>